<organism evidence="7 8">
    <name type="scientific">Kribbella ginsengisoli</name>
    <dbReference type="NCBI Taxonomy" id="363865"/>
    <lineage>
        <taxon>Bacteria</taxon>
        <taxon>Bacillati</taxon>
        <taxon>Actinomycetota</taxon>
        <taxon>Actinomycetes</taxon>
        <taxon>Propionibacteriales</taxon>
        <taxon>Kribbellaceae</taxon>
        <taxon>Kribbella</taxon>
    </lineage>
</organism>
<feature type="region of interest" description="Disordered" evidence="5">
    <location>
        <begin position="369"/>
        <end position="389"/>
    </location>
</feature>
<keyword evidence="3" id="KW-0418">Kinase</keyword>
<feature type="domain" description="Protein kinase" evidence="6">
    <location>
        <begin position="204"/>
        <end position="469"/>
    </location>
</feature>
<dbReference type="RefSeq" id="WP_344836052.1">
    <property type="nucleotide sequence ID" value="NZ_BAABAA010000001.1"/>
</dbReference>
<dbReference type="SUPFAM" id="SSF56112">
    <property type="entry name" value="Protein kinase-like (PK-like)"/>
    <property type="match status" value="1"/>
</dbReference>
<keyword evidence="2" id="KW-0547">Nucleotide-binding</keyword>
<feature type="region of interest" description="Disordered" evidence="5">
    <location>
        <begin position="495"/>
        <end position="515"/>
    </location>
</feature>
<dbReference type="Pfam" id="PF00069">
    <property type="entry name" value="Pkinase"/>
    <property type="match status" value="1"/>
</dbReference>
<comment type="caution">
    <text evidence="7">The sequence shown here is derived from an EMBL/GenBank/DDBJ whole genome shotgun (WGS) entry which is preliminary data.</text>
</comment>
<reference evidence="8" key="1">
    <citation type="journal article" date="2019" name="Int. J. Syst. Evol. Microbiol.">
        <title>The Global Catalogue of Microorganisms (GCM) 10K type strain sequencing project: providing services to taxonomists for standard genome sequencing and annotation.</title>
        <authorList>
            <consortium name="The Broad Institute Genomics Platform"/>
            <consortium name="The Broad Institute Genome Sequencing Center for Infectious Disease"/>
            <person name="Wu L."/>
            <person name="Ma J."/>
        </authorList>
    </citation>
    <scope>NUCLEOTIDE SEQUENCE [LARGE SCALE GENOMIC DNA]</scope>
    <source>
        <strain evidence="8">JCM 16928</strain>
    </source>
</reference>
<dbReference type="PANTHER" id="PTHR43289:SF34">
    <property type="entry name" value="SERINE_THREONINE-PROTEIN KINASE YBDM-RELATED"/>
    <property type="match status" value="1"/>
</dbReference>
<feature type="compositionally biased region" description="Basic residues" evidence="5">
    <location>
        <begin position="506"/>
        <end position="515"/>
    </location>
</feature>
<gene>
    <name evidence="7" type="ORF">GCM10022235_00790</name>
</gene>
<evidence type="ECO:0000256" key="2">
    <source>
        <dbReference type="ARBA" id="ARBA00022741"/>
    </source>
</evidence>
<dbReference type="PANTHER" id="PTHR43289">
    <property type="entry name" value="MITOGEN-ACTIVATED PROTEIN KINASE KINASE KINASE 20-RELATED"/>
    <property type="match status" value="1"/>
</dbReference>
<evidence type="ECO:0000313" key="8">
    <source>
        <dbReference type="Proteomes" id="UP001501222"/>
    </source>
</evidence>
<dbReference type="InterPro" id="IPR057929">
    <property type="entry name" value="RamC_N"/>
</dbReference>
<dbReference type="PROSITE" id="PS50011">
    <property type="entry name" value="PROTEIN_KINASE_DOM"/>
    <property type="match status" value="1"/>
</dbReference>
<dbReference type="Proteomes" id="UP001501222">
    <property type="component" value="Unassembled WGS sequence"/>
</dbReference>
<dbReference type="Pfam" id="PF25816">
    <property type="entry name" value="RamC_N"/>
    <property type="match status" value="1"/>
</dbReference>
<protein>
    <recommendedName>
        <fullName evidence="6">Protein kinase domain-containing protein</fullName>
    </recommendedName>
</protein>
<dbReference type="SMART" id="SM00220">
    <property type="entry name" value="S_TKc"/>
    <property type="match status" value="1"/>
</dbReference>
<accession>A0ABP6VNH2</accession>
<evidence type="ECO:0000313" key="7">
    <source>
        <dbReference type="EMBL" id="GAA3537175.1"/>
    </source>
</evidence>
<name>A0ABP6VNH2_9ACTN</name>
<sequence>MTITPDVIEDLAADLERRGLTVSVNGPWAVHGQPKRTGGWKLHLSSTPVCAGRVLDAAVPVLAEARVPFKVAKSIEILILLNEGELGETQVGKFLTVYPTSDEQAVDLADKLVAATAGLDGPSVPSDAHLGSVVYARVGTFKPIVRRDVLGQPSLWLHAPNGTLVQDSYSVPFVLDSRWTWPFRMHPPHRRDETPAARLHGPGYLLLEVAKAHPKGCVFTALDCRNQEEVRPVIVKQGRRHCLSDRLGRDMRDRLAAQRDWWPTLAGLGVRTPAVLDYYETDDGAYLVTEYVPGATIEATAAKSHAANTDLGQLHHLYVCLVDQVRQLHDAGIIHRDLSASNIWIDQLGFPQLLDFELAWDLSDPHGPFTGGTPGFMSPQQQQREPPAASDDVYSLGALAFLLLTGIDPRRVTGEHANPGLALRTITRAELTGEFLDAVESSLAPNREERPRLQELQQALGAATWHRRVAYPKAPSVTKTANLCDRLMKGLLEAPTSPGSTLGLGRARKRRESGR</sequence>
<proteinExistence type="predicted"/>
<evidence type="ECO:0000256" key="4">
    <source>
        <dbReference type="ARBA" id="ARBA00022840"/>
    </source>
</evidence>
<evidence type="ECO:0000259" key="6">
    <source>
        <dbReference type="PROSITE" id="PS50011"/>
    </source>
</evidence>
<dbReference type="Gene3D" id="1.10.510.10">
    <property type="entry name" value="Transferase(Phosphotransferase) domain 1"/>
    <property type="match status" value="1"/>
</dbReference>
<keyword evidence="1" id="KW-0808">Transferase</keyword>
<dbReference type="InterPro" id="IPR000719">
    <property type="entry name" value="Prot_kinase_dom"/>
</dbReference>
<keyword evidence="4" id="KW-0067">ATP-binding</keyword>
<dbReference type="EMBL" id="BAABAA010000001">
    <property type="protein sequence ID" value="GAA3537175.1"/>
    <property type="molecule type" value="Genomic_DNA"/>
</dbReference>
<keyword evidence="8" id="KW-1185">Reference proteome</keyword>
<evidence type="ECO:0000256" key="5">
    <source>
        <dbReference type="SAM" id="MobiDB-lite"/>
    </source>
</evidence>
<evidence type="ECO:0000256" key="1">
    <source>
        <dbReference type="ARBA" id="ARBA00022679"/>
    </source>
</evidence>
<dbReference type="InterPro" id="IPR011009">
    <property type="entry name" value="Kinase-like_dom_sf"/>
</dbReference>
<evidence type="ECO:0000256" key="3">
    <source>
        <dbReference type="ARBA" id="ARBA00022777"/>
    </source>
</evidence>